<gene>
    <name evidence="1" type="ORF">V7S43_012388</name>
</gene>
<proteinExistence type="predicted"/>
<accession>A0ABD3F732</accession>
<dbReference type="EMBL" id="JBIMZQ010000031">
    <property type="protein sequence ID" value="KAL3662533.1"/>
    <property type="molecule type" value="Genomic_DNA"/>
</dbReference>
<keyword evidence="2" id="KW-1185">Reference proteome</keyword>
<organism evidence="1 2">
    <name type="scientific">Phytophthora oleae</name>
    <dbReference type="NCBI Taxonomy" id="2107226"/>
    <lineage>
        <taxon>Eukaryota</taxon>
        <taxon>Sar</taxon>
        <taxon>Stramenopiles</taxon>
        <taxon>Oomycota</taxon>
        <taxon>Peronosporomycetes</taxon>
        <taxon>Peronosporales</taxon>
        <taxon>Peronosporaceae</taxon>
        <taxon>Phytophthora</taxon>
    </lineage>
</organism>
<evidence type="ECO:0000313" key="1">
    <source>
        <dbReference type="EMBL" id="KAL3662533.1"/>
    </source>
</evidence>
<evidence type="ECO:0000313" key="2">
    <source>
        <dbReference type="Proteomes" id="UP001632037"/>
    </source>
</evidence>
<dbReference type="Proteomes" id="UP001632037">
    <property type="component" value="Unassembled WGS sequence"/>
</dbReference>
<dbReference type="AlphaFoldDB" id="A0ABD3F732"/>
<comment type="caution">
    <text evidence="1">The sequence shown here is derived from an EMBL/GenBank/DDBJ whole genome shotgun (WGS) entry which is preliminary data.</text>
</comment>
<name>A0ABD3F732_9STRA</name>
<protein>
    <submittedName>
        <fullName evidence="1">Uncharacterized protein</fullName>
    </submittedName>
</protein>
<reference evidence="1 2" key="1">
    <citation type="submission" date="2024-09" db="EMBL/GenBank/DDBJ databases">
        <title>Genome sequencing and assembly of Phytophthora oleae, isolate VK10A, causative agent of rot of olive drupes.</title>
        <authorList>
            <person name="Conti Taguali S."/>
            <person name="Riolo M."/>
            <person name="La Spada F."/>
            <person name="Cacciola S.O."/>
            <person name="Dionisio G."/>
        </authorList>
    </citation>
    <scope>NUCLEOTIDE SEQUENCE [LARGE SCALE GENOMIC DNA]</scope>
    <source>
        <strain evidence="1 2">VK10A</strain>
    </source>
</reference>
<sequence length="52" mass="6098">MSQVFKFIRVLTTEPDAATIFYGMDDESNNYMMEQFIAAEHLAYDSNYVIHE</sequence>